<name>A0A927FVX0_9HYPH</name>
<evidence type="ECO:0000313" key="2">
    <source>
        <dbReference type="EMBL" id="MBD8066502.1"/>
    </source>
</evidence>
<evidence type="ECO:0000313" key="3">
    <source>
        <dbReference type="Proteomes" id="UP000654108"/>
    </source>
</evidence>
<evidence type="ECO:0000256" key="1">
    <source>
        <dbReference type="SAM" id="MobiDB-lite"/>
    </source>
</evidence>
<dbReference type="RefSeq" id="WP_191776527.1">
    <property type="nucleotide sequence ID" value="NZ_JACYFU010000003.1"/>
</dbReference>
<protein>
    <recommendedName>
        <fullName evidence="4">1,4-alpha-glucan branching enzyme</fullName>
    </recommendedName>
</protein>
<dbReference type="EMBL" id="JACYFU010000003">
    <property type="protein sequence ID" value="MBD8066502.1"/>
    <property type="molecule type" value="Genomic_DNA"/>
</dbReference>
<dbReference type="AlphaFoldDB" id="A0A927FVX0"/>
<feature type="compositionally biased region" description="Basic and acidic residues" evidence="1">
    <location>
        <begin position="98"/>
        <end position="109"/>
    </location>
</feature>
<feature type="region of interest" description="Disordered" evidence="1">
    <location>
        <begin position="98"/>
        <end position="126"/>
    </location>
</feature>
<organism evidence="2 3">
    <name type="scientific">Devosia oryzisoli</name>
    <dbReference type="NCBI Taxonomy" id="2774138"/>
    <lineage>
        <taxon>Bacteria</taxon>
        <taxon>Pseudomonadati</taxon>
        <taxon>Pseudomonadota</taxon>
        <taxon>Alphaproteobacteria</taxon>
        <taxon>Hyphomicrobiales</taxon>
        <taxon>Devosiaceae</taxon>
        <taxon>Devosia</taxon>
    </lineage>
</organism>
<reference evidence="2" key="1">
    <citation type="submission" date="2020-09" db="EMBL/GenBank/DDBJ databases">
        <title>Genome seq and assembly of Devosia sp.</title>
        <authorList>
            <person name="Chhetri G."/>
        </authorList>
    </citation>
    <scope>NUCLEOTIDE SEQUENCE</scope>
    <source>
        <strain evidence="2">PTR5</strain>
    </source>
</reference>
<evidence type="ECO:0008006" key="4">
    <source>
        <dbReference type="Google" id="ProtNLM"/>
    </source>
</evidence>
<gene>
    <name evidence="2" type="ORF">IC608_13580</name>
</gene>
<dbReference type="Proteomes" id="UP000654108">
    <property type="component" value="Unassembled WGS sequence"/>
</dbReference>
<comment type="caution">
    <text evidence="2">The sequence shown here is derived from an EMBL/GenBank/DDBJ whole genome shotgun (WGS) entry which is preliminary data.</text>
</comment>
<proteinExistence type="predicted"/>
<keyword evidence="3" id="KW-1185">Reference proteome</keyword>
<accession>A0A927FVX0</accession>
<sequence>MSQILTDHQAIREWATARAGNPMLMEVPDGTHERTLLQLTFGQHAINAEGNEGPDRIGGFRLVSWDEWFAALEQNNLALRVSDDPSGGNEAEFEFVARDGEGETTDAAKKPASIVTEGPKAENRGG</sequence>